<name>A0A1R4H009_9GAMM</name>
<accession>A0A1R4H009</accession>
<keyword evidence="1" id="KW-0732">Signal</keyword>
<dbReference type="AlphaFoldDB" id="A0A1R4H009"/>
<keyword evidence="3" id="KW-1185">Reference proteome</keyword>
<sequence length="368" mass="39860">MISQKRFSLTTVSSLCLALTASNFLYTPIASASNSYEVATLKSFSPFITAWQSAITKKNIAAAQQAEEQYEAKWQGLEVYINHRSLPLYLDMEVDTQFAIRDELEKAKPDFSLLKKLSVHLKEDLNASIQMAQSGPDLSPLFKDLVLLRELRGKSINIARKVLSSNSPDIAKVKSSFLIFKQGFPAIASLIDARSLTAGDEIQAAIDAADKIFSNPNATVAQLTTANDKLVTRYGFGVNLVNAAARTANLKKFAITDSDKQNLTQLNVIKLALLKNLPAAGETGSNSNFAVLQPALESLGRRINIVGTLRTALAAYDKSVKAKPSNAVEIKATKKTALEAVAITQQALAGQFWGSPKLQAFLAGLPKK</sequence>
<reference evidence="3" key="1">
    <citation type="submission" date="2017-02" db="EMBL/GenBank/DDBJ databases">
        <authorList>
            <person name="Daims H."/>
        </authorList>
    </citation>
    <scope>NUCLEOTIDE SEQUENCE [LARGE SCALE GENOMIC DNA]</scope>
</reference>
<gene>
    <name evidence="2" type="ORF">CRENPOLYSF2_120012</name>
</gene>
<dbReference type="Proteomes" id="UP000195442">
    <property type="component" value="Unassembled WGS sequence"/>
</dbReference>
<evidence type="ECO:0000256" key="1">
    <source>
        <dbReference type="SAM" id="SignalP"/>
    </source>
</evidence>
<dbReference type="RefSeq" id="WP_087145681.1">
    <property type="nucleotide sequence ID" value="NZ_FUKJ01000024.1"/>
</dbReference>
<organism evidence="2 3">
    <name type="scientific">Crenothrix polyspora</name>
    <dbReference type="NCBI Taxonomy" id="360316"/>
    <lineage>
        <taxon>Bacteria</taxon>
        <taxon>Pseudomonadati</taxon>
        <taxon>Pseudomonadota</taxon>
        <taxon>Gammaproteobacteria</taxon>
        <taxon>Methylococcales</taxon>
        <taxon>Crenotrichaceae</taxon>
        <taxon>Crenothrix</taxon>
    </lineage>
</organism>
<dbReference type="EMBL" id="FUKJ01000024">
    <property type="protein sequence ID" value="SJM89536.1"/>
    <property type="molecule type" value="Genomic_DNA"/>
</dbReference>
<feature type="chain" id="PRO_5013045789" description="Imelysin-like domain-containing protein" evidence="1">
    <location>
        <begin position="33"/>
        <end position="368"/>
    </location>
</feature>
<feature type="signal peptide" evidence="1">
    <location>
        <begin position="1"/>
        <end position="32"/>
    </location>
</feature>
<protein>
    <recommendedName>
        <fullName evidence="4">Imelysin-like domain-containing protein</fullName>
    </recommendedName>
</protein>
<evidence type="ECO:0000313" key="3">
    <source>
        <dbReference type="Proteomes" id="UP000195442"/>
    </source>
</evidence>
<proteinExistence type="predicted"/>
<evidence type="ECO:0000313" key="2">
    <source>
        <dbReference type="EMBL" id="SJM89536.1"/>
    </source>
</evidence>
<evidence type="ECO:0008006" key="4">
    <source>
        <dbReference type="Google" id="ProtNLM"/>
    </source>
</evidence>